<evidence type="ECO:0000313" key="4">
    <source>
        <dbReference type="Proteomes" id="UP001451303"/>
    </source>
</evidence>
<dbReference type="Proteomes" id="UP001451303">
    <property type="component" value="Unassembled WGS sequence"/>
</dbReference>
<feature type="transmembrane region" description="Helical" evidence="2">
    <location>
        <begin position="40"/>
        <end position="60"/>
    </location>
</feature>
<proteinExistence type="predicted"/>
<evidence type="ECO:0000256" key="2">
    <source>
        <dbReference type="SAM" id="Phobius"/>
    </source>
</evidence>
<protein>
    <submittedName>
        <fullName evidence="3">Uncharacterized protein</fullName>
    </submittedName>
</protein>
<feature type="region of interest" description="Disordered" evidence="1">
    <location>
        <begin position="101"/>
        <end position="129"/>
    </location>
</feature>
<sequence>MVWWSGTVFMFVLVLMLMLMLVFMLKLTLVLKMVELLKRVLVLMLVLVEDLGVLVTLPMVTISAMEPLTQILLHLELGEDADFSRQLSCTNAADLTARSNTTATHPTRQPPPPPQCQSPTEPLNDSIQPSLSSRDHLRVLRAGATWVKHSKRVDQVAMDKKSTSKKAMYDITRIWLND</sequence>
<feature type="transmembrane region" description="Helical" evidence="2">
    <location>
        <begin position="6"/>
        <end position="28"/>
    </location>
</feature>
<keyword evidence="2" id="KW-1133">Transmembrane helix</keyword>
<evidence type="ECO:0000256" key="1">
    <source>
        <dbReference type="SAM" id="MobiDB-lite"/>
    </source>
</evidence>
<name>A0ABR3DR04_NEUIN</name>
<keyword evidence="2" id="KW-0472">Membrane</keyword>
<keyword evidence="4" id="KW-1185">Reference proteome</keyword>
<gene>
    <name evidence="3" type="ORF">QR685DRAFT_540454</name>
</gene>
<reference evidence="3 4" key="1">
    <citation type="submission" date="2023-09" db="EMBL/GenBank/DDBJ databases">
        <title>Multi-omics analysis of a traditional fermented food reveals byproduct-associated fungal strains for waste-to-food upcycling.</title>
        <authorList>
            <consortium name="Lawrence Berkeley National Laboratory"/>
            <person name="Rekdal V.M."/>
            <person name="Villalobos-Escobedo J.M."/>
            <person name="Rodriguez-Valeron N."/>
            <person name="Garcia M.O."/>
            <person name="Vasquez D.P."/>
            <person name="Damayanti I."/>
            <person name="Sorensen P.M."/>
            <person name="Baidoo E.E."/>
            <person name="De Carvalho A.C."/>
            <person name="Riley R."/>
            <person name="Lipzen A."/>
            <person name="He G."/>
            <person name="Yan M."/>
            <person name="Haridas S."/>
            <person name="Daum C."/>
            <person name="Yoshinaga Y."/>
            <person name="Ng V."/>
            <person name="Grigoriev I.V."/>
            <person name="Munk R."/>
            <person name="Nuraida L."/>
            <person name="Wijaya C.H."/>
            <person name="Morales P.-C."/>
            <person name="Keasling J.D."/>
        </authorList>
    </citation>
    <scope>NUCLEOTIDE SEQUENCE [LARGE SCALE GENOMIC DNA]</scope>
    <source>
        <strain evidence="3 4">FGSC 2613</strain>
    </source>
</reference>
<evidence type="ECO:0000313" key="3">
    <source>
        <dbReference type="EMBL" id="KAL0475067.1"/>
    </source>
</evidence>
<organism evidence="3 4">
    <name type="scientific">Neurospora intermedia</name>
    <dbReference type="NCBI Taxonomy" id="5142"/>
    <lineage>
        <taxon>Eukaryota</taxon>
        <taxon>Fungi</taxon>
        <taxon>Dikarya</taxon>
        <taxon>Ascomycota</taxon>
        <taxon>Pezizomycotina</taxon>
        <taxon>Sordariomycetes</taxon>
        <taxon>Sordariomycetidae</taxon>
        <taxon>Sordariales</taxon>
        <taxon>Sordariaceae</taxon>
        <taxon>Neurospora</taxon>
    </lineage>
</organism>
<dbReference type="EMBL" id="JAVLET010000001">
    <property type="protein sequence ID" value="KAL0475067.1"/>
    <property type="molecule type" value="Genomic_DNA"/>
</dbReference>
<keyword evidence="2" id="KW-0812">Transmembrane</keyword>
<accession>A0ABR3DR04</accession>
<comment type="caution">
    <text evidence="3">The sequence shown here is derived from an EMBL/GenBank/DDBJ whole genome shotgun (WGS) entry which is preliminary data.</text>
</comment>